<gene>
    <name evidence="3" type="ORF">HNR21_001010</name>
</gene>
<protein>
    <submittedName>
        <fullName evidence="3">Uncharacterized protein</fullName>
    </submittedName>
</protein>
<organism evidence="3 4">
    <name type="scientific">Thermomonospora cellulosilytica</name>
    <dbReference type="NCBI Taxonomy" id="1411118"/>
    <lineage>
        <taxon>Bacteria</taxon>
        <taxon>Bacillati</taxon>
        <taxon>Actinomycetota</taxon>
        <taxon>Actinomycetes</taxon>
        <taxon>Streptosporangiales</taxon>
        <taxon>Thermomonosporaceae</taxon>
        <taxon>Thermomonospora</taxon>
    </lineage>
</organism>
<accession>A0A7W3R6G2</accession>
<feature type="region of interest" description="Disordered" evidence="1">
    <location>
        <begin position="681"/>
        <end position="715"/>
    </location>
</feature>
<dbReference type="AlphaFoldDB" id="A0A7W3R6G2"/>
<evidence type="ECO:0000256" key="1">
    <source>
        <dbReference type="SAM" id="MobiDB-lite"/>
    </source>
</evidence>
<evidence type="ECO:0000256" key="2">
    <source>
        <dbReference type="SAM" id="Phobius"/>
    </source>
</evidence>
<dbReference type="Proteomes" id="UP000539313">
    <property type="component" value="Unassembled WGS sequence"/>
</dbReference>
<dbReference type="Pfam" id="PF19516">
    <property type="entry name" value="DUF6049"/>
    <property type="match status" value="1"/>
</dbReference>
<evidence type="ECO:0000313" key="4">
    <source>
        <dbReference type="Proteomes" id="UP000539313"/>
    </source>
</evidence>
<proteinExistence type="predicted"/>
<feature type="transmembrane region" description="Helical" evidence="2">
    <location>
        <begin position="650"/>
        <end position="672"/>
    </location>
</feature>
<sequence length="715" mass="78012">MIAVPAPAPQRYASASANSPESAAPPAAAPRQAQTPLELVLTDMSERTVTPRTNLTIKGHVVNRSGRPLTGVHYRFRYLPQRMSSRGQLAQAAKWNVGSLPGLTAPKPLGNGTVPAGNTPVPWQLTVRAGNLGLRDFGAYPIGVEFFNAAGQQLAGQVTFMVWRPPTGRYQRTSIGWVWPVTDRTRRTTDHSFLDDGLDRELAPTGRLGGVVTAAEKTGTPLTWAVDPALLDDAQAMTRPYTVRPPHRDPAGRPASQNARTWLDRFKKTSAGDPYFVLPYADVDAEALVRNGMGRQLEISYKHMGLAQQVLGRPPAAKVGWPAEGAASTRTLGRMAQLGTESFLMSSALFQPAQTTFTPGSPTTVRTSAGQRNVVTYDPVLSDIVSAGTRTPGTRLLAEQRFLAETAMITAELPLQGRTIVIAPARRWNPDPLFAENLLRWTQDLPWLRPARVDRIAQARRREPMTFTGYPSAYQAHELGRTYLREVKRIAGRAGTFSTVFQPAVWPYERAVLRTVSGSWRGGGTRARRARAARDLFGDLLDKEIDKVRVSRRGDTVQLAGRTGRVPFTITNGLPDRTVRLQVKITSRIPARLQIGEYTRTIEVGPNESPSIDFEVESYAQGAALVDIELLTPQGKPFRPAHTLRINTTGYGPVALLITGGSLAVLFVGVGFRAMRARRRNKMEAAGDGSPGGEPPWPDEPADPAEHPAERPAEP</sequence>
<feature type="region of interest" description="Disordered" evidence="1">
    <location>
        <begin position="1"/>
        <end position="33"/>
    </location>
</feature>
<feature type="compositionally biased region" description="Low complexity" evidence="1">
    <location>
        <begin position="13"/>
        <end position="30"/>
    </location>
</feature>
<name>A0A7W3R6G2_9ACTN</name>
<keyword evidence="2" id="KW-0812">Transmembrane</keyword>
<reference evidence="3 4" key="1">
    <citation type="submission" date="2020-08" db="EMBL/GenBank/DDBJ databases">
        <title>Sequencing the genomes of 1000 actinobacteria strains.</title>
        <authorList>
            <person name="Klenk H.-P."/>
        </authorList>
    </citation>
    <scope>NUCLEOTIDE SEQUENCE [LARGE SCALE GENOMIC DNA]</scope>
    <source>
        <strain evidence="3 4">DSM 45823</strain>
    </source>
</reference>
<evidence type="ECO:0000313" key="3">
    <source>
        <dbReference type="EMBL" id="MBA9002128.1"/>
    </source>
</evidence>
<keyword evidence="2" id="KW-0472">Membrane</keyword>
<dbReference type="InterPro" id="IPR046112">
    <property type="entry name" value="DUF6049"/>
</dbReference>
<keyword evidence="2" id="KW-1133">Transmembrane helix</keyword>
<dbReference type="EMBL" id="JACJII010000001">
    <property type="protein sequence ID" value="MBA9002128.1"/>
    <property type="molecule type" value="Genomic_DNA"/>
</dbReference>
<comment type="caution">
    <text evidence="3">The sequence shown here is derived from an EMBL/GenBank/DDBJ whole genome shotgun (WGS) entry which is preliminary data.</text>
</comment>
<feature type="compositionally biased region" description="Basic and acidic residues" evidence="1">
    <location>
        <begin position="704"/>
        <end position="715"/>
    </location>
</feature>
<keyword evidence="4" id="KW-1185">Reference proteome</keyword>